<comment type="similarity">
    <text evidence="1">Belongs to the THADA family.</text>
</comment>
<name>A0AAV5GLG1_9BASI</name>
<protein>
    <recommendedName>
        <fullName evidence="9">DUF2428 domain-containing protein</fullName>
    </recommendedName>
</protein>
<dbReference type="PANTHER" id="PTHR14387">
    <property type="entry name" value="THADA/DEATH RECEPTOR INTERACTING PROTEIN"/>
    <property type="match status" value="1"/>
</dbReference>
<dbReference type="EMBL" id="BQKY01000006">
    <property type="protein sequence ID" value="GJN90356.1"/>
    <property type="molecule type" value="Genomic_DNA"/>
</dbReference>
<organism evidence="7 8">
    <name type="scientific">Rhodotorula paludigena</name>
    <dbReference type="NCBI Taxonomy" id="86838"/>
    <lineage>
        <taxon>Eukaryota</taxon>
        <taxon>Fungi</taxon>
        <taxon>Dikarya</taxon>
        <taxon>Basidiomycota</taxon>
        <taxon>Pucciniomycotina</taxon>
        <taxon>Microbotryomycetes</taxon>
        <taxon>Sporidiobolales</taxon>
        <taxon>Sporidiobolaceae</taxon>
        <taxon>Rhodotorula</taxon>
    </lineage>
</organism>
<dbReference type="InterPro" id="IPR019442">
    <property type="entry name" value="THADA/TRM732_DUF2428"/>
</dbReference>
<feature type="domain" description="tRNA (32-2'-O)-methyltransferase regulator THADA-like C-terminal TPR repeats region" evidence="6">
    <location>
        <begin position="1014"/>
        <end position="1163"/>
    </location>
</feature>
<dbReference type="Pfam" id="PF10350">
    <property type="entry name" value="DUF2428"/>
    <property type="match status" value="1"/>
</dbReference>
<feature type="region of interest" description="Disordered" evidence="3">
    <location>
        <begin position="538"/>
        <end position="559"/>
    </location>
</feature>
<dbReference type="PANTHER" id="PTHR14387:SF0">
    <property type="entry name" value="DUF2428 DOMAIN-CONTAINING PROTEIN"/>
    <property type="match status" value="1"/>
</dbReference>
<dbReference type="Pfam" id="PF25150">
    <property type="entry name" value="TPR_Trm732"/>
    <property type="match status" value="1"/>
</dbReference>
<evidence type="ECO:0000259" key="4">
    <source>
        <dbReference type="Pfam" id="PF10350"/>
    </source>
</evidence>
<dbReference type="InterPro" id="IPR051954">
    <property type="entry name" value="tRNA_methyltransferase_THADA"/>
</dbReference>
<evidence type="ECO:0008006" key="9">
    <source>
        <dbReference type="Google" id="ProtNLM"/>
    </source>
</evidence>
<evidence type="ECO:0000259" key="5">
    <source>
        <dbReference type="Pfam" id="PF25150"/>
    </source>
</evidence>
<dbReference type="GO" id="GO:0005829">
    <property type="term" value="C:cytosol"/>
    <property type="evidence" value="ECO:0007669"/>
    <property type="project" value="TreeGrafter"/>
</dbReference>
<dbReference type="Pfam" id="PF25151">
    <property type="entry name" value="TPR_Trm732_C"/>
    <property type="match status" value="1"/>
</dbReference>
<feature type="domain" description="DUF2428" evidence="4">
    <location>
        <begin position="748"/>
        <end position="1011"/>
    </location>
</feature>
<reference evidence="7 8" key="1">
    <citation type="submission" date="2021-12" db="EMBL/GenBank/DDBJ databases">
        <title>High titer production of polyol ester of fatty acids by Rhodotorula paludigena BS15 towards product separation-free biomass refinery.</title>
        <authorList>
            <person name="Mano J."/>
            <person name="Ono H."/>
            <person name="Tanaka T."/>
            <person name="Naito K."/>
            <person name="Sushida H."/>
            <person name="Ike M."/>
            <person name="Tokuyasu K."/>
            <person name="Kitaoka M."/>
        </authorList>
    </citation>
    <scope>NUCLEOTIDE SEQUENCE [LARGE SCALE GENOMIC DNA]</scope>
    <source>
        <strain evidence="7 8">BS15</strain>
    </source>
</reference>
<keyword evidence="2" id="KW-0819">tRNA processing</keyword>
<dbReference type="InterPro" id="IPR056842">
    <property type="entry name" value="THADA-like_TPR_C"/>
</dbReference>
<evidence type="ECO:0000256" key="3">
    <source>
        <dbReference type="SAM" id="MobiDB-lite"/>
    </source>
</evidence>
<dbReference type="InterPro" id="IPR016024">
    <property type="entry name" value="ARM-type_fold"/>
</dbReference>
<gene>
    <name evidence="7" type="ORF">Rhopal_003367-T1</name>
</gene>
<evidence type="ECO:0000313" key="8">
    <source>
        <dbReference type="Proteomes" id="UP001342314"/>
    </source>
</evidence>
<feature type="compositionally biased region" description="Low complexity" evidence="3">
    <location>
        <begin position="538"/>
        <end position="556"/>
    </location>
</feature>
<dbReference type="SUPFAM" id="SSF48371">
    <property type="entry name" value="ARM repeat"/>
    <property type="match status" value="1"/>
</dbReference>
<sequence length="1522" mass="165127">MSGSGAAQADEMQLQGLLAVRERLTKDAKTRAKLHQLDEQDRTLDAQQQPPLDYFAALSLILAFTSSTLAVSSAAGKAKNAPVPTTSAFEALDLVLLRAKAVLTAGAYPSELPLVRTQFSLAFCLDLAATLYTTWENQLPSAQQKLRSSLVTLLALASPEILDFPQVGASLQAKILVDSWNSRRALQTFEAIIRHGAVADFAAFAIPAAEGEEAGDVAEGVVRRFLQGIVQHEEMAPVAGKVAVAWVEKCWAEKPGEHVFWMRPCLAFSRAGDARARHGVTTYVLQPVLVKCKGAFSELLRLGGYLFDENTTPASMDEQDLETALSILKAGNALSLVDLGATSVGDSSKVALPTALFTACLQHSSEALRTSALSLLVVSSSTSALFPLSTFPLLRTFYAYSLGEEDGDFRMSIVSLTGKLFLRLRDSSWRAQRTVAKGKDGVDAAQAYLDAAQAFVAWLLDLVARDNLNPARPFRIKMNSLRLLDLALKARVDGRFRVDDMEAIARAGTTKDATTGYSSYRKGAMTQTPTFQAKHRNLQSLEQSRPSSPLSSSSSPTPTADEAGWPFSIDLVNAATTQTLLRQLLSTYTALRFLVISILERFPGPLPGYEGSEGAERAKRELLAPALKLIRSGREAEASAGAGVIGLVWRKWVLEGVEQSGEERWSLGQVGEWQEGAATTSDTAPRFGFISSLLDLVEQQLSHYAADLAQASAVAPMHGTLLALRHLFISIPSASYDALSTPEERRALFHRALDVVKRVWDVTAPVLAAKAPEGSGAEGEADNEEARAIGFERQGGAEADEGDVGDEGTGGPQHKVILSACWRAMKEAGELLETLVRLPSELDTASFRQIWSYDELAAVGELFGTWLRLARHRGTVANLHPCYTRSAGALLAAGKEWPEVGRLPELWLDQHLKDIVSARISITRRSAALPFIILGLLLTILPSSRPTFDAALTRLFEIAESTTSDITDESRVHAMNTIRTVFLDAKGGVAAGRYVERGFLVSISLFWSPNWICRNVALLLFATLITRAFNARRTNLDRDPDSLSTRLTIDDFFVRCPSLEQVLRDELERGWRESQEATPSSNLHSPLFSILMLFSLLQTPKRAVGAADSPVEREYSKPFIPLIKACAKSRVWKIRDAAGDALTGLVSPEDVGVTAEELLTDIEADLNGLEVNEAESWTSAASNLPSAEEFLRSCWQVVHAAAVSPEQQFALAKAGLIGRSLEIKRAALDELEIAAPTLAPAAVASLVIRVVLDDKQAGDVRVRAAEIAHSVSSLDGCEAEYEALVRLYSSTPSVPLREAVLPVLAGLGRSEEQQQETLDLLLRASRTSESVESRESTALALVAFSRSVASNALSARLGPNYKQLLARLLQDDDVVVRGHARDAYGSRLIEAKAVEEILKSGGQDLRDALLREEEVDLSRDLEILANPVSLLFAVEKPNIYIDFNLNHSLLLSHLSSDSSSQQRTRDQLARLVQAIESGKALEPGPLGLAGNEIVSRWARVLVQRADAAQATDEAATKFRASV</sequence>
<dbReference type="InterPro" id="IPR056843">
    <property type="entry name" value="THADA-like_TPR"/>
</dbReference>
<dbReference type="Proteomes" id="UP001342314">
    <property type="component" value="Unassembled WGS sequence"/>
</dbReference>
<keyword evidence="8" id="KW-1185">Reference proteome</keyword>
<feature type="domain" description="tRNA (32-2'-O)-methyltransferase regulator THADA-like TPR repeats region" evidence="5">
    <location>
        <begin position="260"/>
        <end position="495"/>
    </location>
</feature>
<evidence type="ECO:0000256" key="1">
    <source>
        <dbReference type="ARBA" id="ARBA00010409"/>
    </source>
</evidence>
<evidence type="ECO:0000259" key="6">
    <source>
        <dbReference type="Pfam" id="PF25151"/>
    </source>
</evidence>
<comment type="caution">
    <text evidence="7">The sequence shown here is derived from an EMBL/GenBank/DDBJ whole genome shotgun (WGS) entry which is preliminary data.</text>
</comment>
<proteinExistence type="inferred from homology"/>
<evidence type="ECO:0000256" key="2">
    <source>
        <dbReference type="ARBA" id="ARBA00022694"/>
    </source>
</evidence>
<accession>A0AAV5GLG1</accession>
<evidence type="ECO:0000313" key="7">
    <source>
        <dbReference type="EMBL" id="GJN90356.1"/>
    </source>
</evidence>
<dbReference type="GO" id="GO:0030488">
    <property type="term" value="P:tRNA methylation"/>
    <property type="evidence" value="ECO:0007669"/>
    <property type="project" value="TreeGrafter"/>
</dbReference>